<evidence type="ECO:0000313" key="7">
    <source>
        <dbReference type="Proteomes" id="UP000215902"/>
    </source>
</evidence>
<evidence type="ECO:0000259" key="4">
    <source>
        <dbReference type="PROSITE" id="PS50105"/>
    </source>
</evidence>
<dbReference type="OrthoDB" id="74412at2759"/>
<evidence type="ECO:0000256" key="2">
    <source>
        <dbReference type="SAM" id="MobiDB-lite"/>
    </source>
</evidence>
<dbReference type="PROSITE" id="PS50106">
    <property type="entry name" value="PDZ"/>
    <property type="match status" value="1"/>
</dbReference>
<dbReference type="Proteomes" id="UP000215902">
    <property type="component" value="Unassembled WGS sequence"/>
</dbReference>
<organism evidence="6 7">
    <name type="scientific">Macrostomum lignano</name>
    <dbReference type="NCBI Taxonomy" id="282301"/>
    <lineage>
        <taxon>Eukaryota</taxon>
        <taxon>Metazoa</taxon>
        <taxon>Spiralia</taxon>
        <taxon>Lophotrochozoa</taxon>
        <taxon>Platyhelminthes</taxon>
        <taxon>Rhabditophora</taxon>
        <taxon>Macrostomorpha</taxon>
        <taxon>Macrostomida</taxon>
        <taxon>Macrostomidae</taxon>
        <taxon>Macrostomum</taxon>
    </lineage>
</organism>
<feature type="domain" description="PDZ" evidence="5">
    <location>
        <begin position="231"/>
        <end position="314"/>
    </location>
</feature>
<comment type="caution">
    <text evidence="6">The sequence shown here is derived from an EMBL/GenBank/DDBJ whole genome shotgun (WGS) entry which is preliminary data.</text>
</comment>
<feature type="region of interest" description="Disordered" evidence="2">
    <location>
        <begin position="659"/>
        <end position="728"/>
    </location>
</feature>
<feature type="domain" description="SAM" evidence="4">
    <location>
        <begin position="12"/>
        <end position="77"/>
    </location>
</feature>
<keyword evidence="7" id="KW-1185">Reference proteome</keyword>
<dbReference type="PANTHER" id="PTHR12844">
    <property type="entry name" value="CONNECTOR ENCHANCER OF KINASE SUPPRESSOR OF RAS"/>
    <property type="match status" value="1"/>
</dbReference>
<dbReference type="SUPFAM" id="SSF50156">
    <property type="entry name" value="PDZ domain-like"/>
    <property type="match status" value="1"/>
</dbReference>
<name>A0A267F803_9PLAT</name>
<gene>
    <name evidence="6" type="ORF">BOX15_Mlig034047g1</name>
</gene>
<sequence>MNGMFQNDMRLWPKVVVINWVKNLDPSFAEYMHVFIEHGITGDQLLNMTHDDLVQLGIDKVGPQAILLEAVDSVKRLNSSYMEADTLQLHIYQLSVAANCLVQSIQAYITLINQIDSNPMERALYEHDKGRYQLDFFTALVELVEAAKEAVSWLCRVPFYSSLDTETVRLLHSIQQSIGNIVSAFPNYSDSHQGKALQDIKEQSLKLNTTCEKYVTGFKDPLAVVPCQLELVHIKRNPGDNKWGITLLTLNNSLATHVISEVTNESAVYGNLIQKGDEVLAVADQPVVCLPHQCVSSIIEQTPGVLQLVLRKRPCYSESRQGRPGGRKQRPPKFKRGSKKRTQAEAAAVAAAVSAAVTSRLILGPAGVDRQFSGSSGHPMATHMEHDESVLTVSVSSRQPPQITLTESAEPRRPKYPSVSSLPDHQQQQLQLQHQQQQQQQHPSPAMTSPSRNRNHSHNGGGGTPNRSQNRTPSREDPRGSCVSDESGVCRGWLLMKKPRSTIMPAKWTRHYCVLKNNAFYYYKTDNIQEEHAEGLINMPHLTVTFAESERGQKYPFHIENRAVQTTFTFAADIESDRTKWVNCLALATIGYKVADNQRIAGFDPPFVAIAPSSTSAAGHSITASPSLSTHSTLTMSSTVETVDDAEFSMMSAASLVSGSTASLPPPVPPRLSKSGAASSARNSPLVPRRDPPPPPPPPRHLPVLATSTASSSQSESPTGVQARSSAGSVAYRPMTQILEGAIVGGVGNKRESELLRKVMRAKRLEREIQDKKQQLELVSQFLSSPEAASPDSVSEFLNQHASQLGINRFIKLGDSSGASLSSDSSTVI</sequence>
<dbReference type="AlphaFoldDB" id="A0A267F803"/>
<dbReference type="Gene3D" id="2.30.29.30">
    <property type="entry name" value="Pleckstrin-homology domain (PH domain)/Phosphotyrosine-binding domain (PTB)"/>
    <property type="match status" value="1"/>
</dbReference>
<dbReference type="Pfam" id="PF00595">
    <property type="entry name" value="PDZ"/>
    <property type="match status" value="1"/>
</dbReference>
<dbReference type="InterPro" id="IPR001478">
    <property type="entry name" value="PDZ"/>
</dbReference>
<dbReference type="Gene3D" id="2.30.42.10">
    <property type="match status" value="1"/>
</dbReference>
<feature type="region of interest" description="Disordered" evidence="2">
    <location>
        <begin position="317"/>
        <end position="343"/>
    </location>
</feature>
<feature type="compositionally biased region" description="Low complexity" evidence="2">
    <location>
        <begin position="702"/>
        <end position="717"/>
    </location>
</feature>
<dbReference type="SMART" id="SM00233">
    <property type="entry name" value="PH"/>
    <property type="match status" value="1"/>
</dbReference>
<dbReference type="InterPro" id="IPR011993">
    <property type="entry name" value="PH-like_dom_sf"/>
</dbReference>
<dbReference type="Gene3D" id="1.10.150.50">
    <property type="entry name" value="Transcription Factor, Ets-1"/>
    <property type="match status" value="1"/>
</dbReference>
<dbReference type="CDD" id="cd00136">
    <property type="entry name" value="PDZ_canonical"/>
    <property type="match status" value="1"/>
</dbReference>
<dbReference type="InterPro" id="IPR013761">
    <property type="entry name" value="SAM/pointed_sf"/>
</dbReference>
<evidence type="ECO:0000259" key="5">
    <source>
        <dbReference type="PROSITE" id="PS50106"/>
    </source>
</evidence>
<dbReference type="EMBL" id="NIVC01001340">
    <property type="protein sequence ID" value="PAA69219.1"/>
    <property type="molecule type" value="Genomic_DNA"/>
</dbReference>
<feature type="compositionally biased region" description="Low complexity" evidence="2">
    <location>
        <begin position="425"/>
        <end position="442"/>
    </location>
</feature>
<dbReference type="Pfam" id="PF00169">
    <property type="entry name" value="PH"/>
    <property type="match status" value="1"/>
</dbReference>
<evidence type="ECO:0000313" key="6">
    <source>
        <dbReference type="EMBL" id="PAA69219.1"/>
    </source>
</evidence>
<feature type="compositionally biased region" description="Polar residues" evidence="2">
    <location>
        <begin position="718"/>
        <end position="728"/>
    </location>
</feature>
<reference evidence="6 7" key="1">
    <citation type="submission" date="2017-06" db="EMBL/GenBank/DDBJ databases">
        <title>A platform for efficient transgenesis in Macrostomum lignano, a flatworm model organism for stem cell research.</title>
        <authorList>
            <person name="Berezikov E."/>
        </authorList>
    </citation>
    <scope>NUCLEOTIDE SEQUENCE [LARGE SCALE GENOMIC DNA]</scope>
    <source>
        <strain evidence="6">DV1</strain>
        <tissue evidence="6">Whole organism</tissue>
    </source>
</reference>
<evidence type="ECO:0000259" key="3">
    <source>
        <dbReference type="PROSITE" id="PS50003"/>
    </source>
</evidence>
<dbReference type="InterPro" id="IPR001849">
    <property type="entry name" value="PH_domain"/>
</dbReference>
<evidence type="ECO:0000256" key="1">
    <source>
        <dbReference type="SAM" id="Coils"/>
    </source>
</evidence>
<dbReference type="InterPro" id="IPR051566">
    <property type="entry name" value="CNKSR"/>
</dbReference>
<dbReference type="Pfam" id="PF00536">
    <property type="entry name" value="SAM_1"/>
    <property type="match status" value="1"/>
</dbReference>
<accession>A0A267F803</accession>
<keyword evidence="1" id="KW-0175">Coiled coil</keyword>
<proteinExistence type="predicted"/>
<dbReference type="InterPro" id="IPR036034">
    <property type="entry name" value="PDZ_sf"/>
</dbReference>
<feature type="compositionally biased region" description="Basic residues" evidence="2">
    <location>
        <begin position="325"/>
        <end position="341"/>
    </location>
</feature>
<dbReference type="SUPFAM" id="SSF50729">
    <property type="entry name" value="PH domain-like"/>
    <property type="match status" value="1"/>
</dbReference>
<dbReference type="STRING" id="282301.A0A267F803"/>
<evidence type="ECO:0008006" key="8">
    <source>
        <dbReference type="Google" id="ProtNLM"/>
    </source>
</evidence>
<dbReference type="PROSITE" id="PS50003">
    <property type="entry name" value="PH_DOMAIN"/>
    <property type="match status" value="1"/>
</dbReference>
<feature type="compositionally biased region" description="Polar residues" evidence="2">
    <location>
        <begin position="391"/>
        <end position="407"/>
    </location>
</feature>
<dbReference type="SMART" id="SM00228">
    <property type="entry name" value="PDZ"/>
    <property type="match status" value="1"/>
</dbReference>
<feature type="region of interest" description="Disordered" evidence="2">
    <location>
        <begin position="389"/>
        <end position="484"/>
    </location>
</feature>
<dbReference type="SUPFAM" id="SSF47769">
    <property type="entry name" value="SAM/Pointed domain"/>
    <property type="match status" value="1"/>
</dbReference>
<dbReference type="SMART" id="SM00454">
    <property type="entry name" value="SAM"/>
    <property type="match status" value="1"/>
</dbReference>
<protein>
    <recommendedName>
        <fullName evidence="8">PH domain-containing protein</fullName>
    </recommendedName>
</protein>
<dbReference type="PROSITE" id="PS50105">
    <property type="entry name" value="SAM_DOMAIN"/>
    <property type="match status" value="1"/>
</dbReference>
<dbReference type="PANTHER" id="PTHR12844:SF42">
    <property type="entry name" value="CONNECTOR ENHANCER OF KSR PROTEIN CNK"/>
    <property type="match status" value="1"/>
</dbReference>
<feature type="coiled-coil region" evidence="1">
    <location>
        <begin position="755"/>
        <end position="782"/>
    </location>
</feature>
<feature type="domain" description="PH" evidence="3">
    <location>
        <begin position="487"/>
        <end position="590"/>
    </location>
</feature>
<dbReference type="InterPro" id="IPR001660">
    <property type="entry name" value="SAM"/>
</dbReference>